<evidence type="ECO:0000256" key="2">
    <source>
        <dbReference type="SAM" id="Coils"/>
    </source>
</evidence>
<dbReference type="InterPro" id="IPR009533">
    <property type="entry name" value="FAM107"/>
</dbReference>
<organism evidence="3 4">
    <name type="scientific">Coilia grayii</name>
    <name type="common">Gray's grenadier anchovy</name>
    <dbReference type="NCBI Taxonomy" id="363190"/>
    <lineage>
        <taxon>Eukaryota</taxon>
        <taxon>Metazoa</taxon>
        <taxon>Chordata</taxon>
        <taxon>Craniata</taxon>
        <taxon>Vertebrata</taxon>
        <taxon>Euteleostomi</taxon>
        <taxon>Actinopterygii</taxon>
        <taxon>Neopterygii</taxon>
        <taxon>Teleostei</taxon>
        <taxon>Clupei</taxon>
        <taxon>Clupeiformes</taxon>
        <taxon>Clupeoidei</taxon>
        <taxon>Engraulidae</taxon>
        <taxon>Coilinae</taxon>
        <taxon>Coilia</taxon>
    </lineage>
</organism>
<feature type="coiled-coil region" evidence="2">
    <location>
        <begin position="60"/>
        <end position="87"/>
    </location>
</feature>
<gene>
    <name evidence="3" type="ORF">ACEWY4_013384</name>
</gene>
<accession>A0ABD1JW58</accession>
<dbReference type="AlphaFoldDB" id="A0ABD1JW58"/>
<keyword evidence="1 2" id="KW-0175">Coiled coil</keyword>
<proteinExistence type="predicted"/>
<protein>
    <submittedName>
        <fullName evidence="3">Uncharacterized protein</fullName>
    </submittedName>
</protein>
<keyword evidence="4" id="KW-1185">Reference proteome</keyword>
<sequence>MMNEKQPELIQPKKVVNPLLESSAHRGLLKELLLTHKWGMWPGERSELQKVLEQRRVERHREQELSVSELETKLRKQKRRLLAYELEEMRRTENPQNVPEFMRVRENLRRFQL</sequence>
<evidence type="ECO:0000256" key="1">
    <source>
        <dbReference type="ARBA" id="ARBA00023054"/>
    </source>
</evidence>
<name>A0ABD1JW58_9TELE</name>
<dbReference type="EMBL" id="JBHFQA010000011">
    <property type="protein sequence ID" value="KAL2091121.1"/>
    <property type="molecule type" value="Genomic_DNA"/>
</dbReference>
<dbReference type="Pfam" id="PF06625">
    <property type="entry name" value="DUF1151"/>
    <property type="match status" value="1"/>
</dbReference>
<dbReference type="PANTHER" id="PTHR16768">
    <property type="entry name" value="DOWN REGULATED IN RENAL CARCINOMA 1/TU3A"/>
    <property type="match status" value="1"/>
</dbReference>
<dbReference type="Proteomes" id="UP001591681">
    <property type="component" value="Unassembled WGS sequence"/>
</dbReference>
<reference evidence="3 4" key="1">
    <citation type="submission" date="2024-09" db="EMBL/GenBank/DDBJ databases">
        <title>A chromosome-level genome assembly of Gray's grenadier anchovy, Coilia grayii.</title>
        <authorList>
            <person name="Fu Z."/>
        </authorList>
    </citation>
    <scope>NUCLEOTIDE SEQUENCE [LARGE SCALE GENOMIC DNA]</scope>
    <source>
        <strain evidence="3">G4</strain>
        <tissue evidence="3">Muscle</tissue>
    </source>
</reference>
<evidence type="ECO:0000313" key="4">
    <source>
        <dbReference type="Proteomes" id="UP001591681"/>
    </source>
</evidence>
<comment type="caution">
    <text evidence="3">The sequence shown here is derived from an EMBL/GenBank/DDBJ whole genome shotgun (WGS) entry which is preliminary data.</text>
</comment>
<dbReference type="PANTHER" id="PTHR16768:SF7">
    <property type="entry name" value="PROTEIN FAM107B-LIKE"/>
    <property type="match status" value="1"/>
</dbReference>
<evidence type="ECO:0000313" key="3">
    <source>
        <dbReference type="EMBL" id="KAL2091121.1"/>
    </source>
</evidence>